<evidence type="ECO:0000259" key="4">
    <source>
        <dbReference type="Pfam" id="PF01855"/>
    </source>
</evidence>
<keyword evidence="3" id="KW-0813">Transport</keyword>
<dbReference type="EMBL" id="DVHI01000059">
    <property type="protein sequence ID" value="HIR62785.1"/>
    <property type="molecule type" value="Genomic_DNA"/>
</dbReference>
<evidence type="ECO:0000259" key="5">
    <source>
        <dbReference type="Pfam" id="PF02775"/>
    </source>
</evidence>
<keyword evidence="1 3" id="KW-0479">Metal-binding</keyword>
<dbReference type="InterPro" id="IPR045025">
    <property type="entry name" value="HACL1-like"/>
</dbReference>
<dbReference type="SUPFAM" id="SSF52518">
    <property type="entry name" value="Thiamin diphosphate-binding fold (THDP-binding)"/>
    <property type="match status" value="2"/>
</dbReference>
<reference evidence="6" key="2">
    <citation type="journal article" date="2021" name="PeerJ">
        <title>Extensive microbial diversity within the chicken gut microbiome revealed by metagenomics and culture.</title>
        <authorList>
            <person name="Gilroy R."/>
            <person name="Ravi A."/>
            <person name="Getino M."/>
            <person name="Pursley I."/>
            <person name="Horton D.L."/>
            <person name="Alikhan N.F."/>
            <person name="Baker D."/>
            <person name="Gharbi K."/>
            <person name="Hall N."/>
            <person name="Watson M."/>
            <person name="Adriaenssens E.M."/>
            <person name="Foster-Nyarko E."/>
            <person name="Jarju S."/>
            <person name="Secka A."/>
            <person name="Antonio M."/>
            <person name="Oren A."/>
            <person name="Chaudhuri R.R."/>
            <person name="La Ragione R."/>
            <person name="Hildebrand F."/>
            <person name="Pallen M.J."/>
        </authorList>
    </citation>
    <scope>NUCLEOTIDE SEQUENCE</scope>
    <source>
        <strain evidence="6">ChiHjej13B12-12457</strain>
    </source>
</reference>
<dbReference type="AlphaFoldDB" id="A0A9D1J6L9"/>
<dbReference type="GO" id="GO:0043805">
    <property type="term" value="F:indolepyruvate ferredoxin oxidoreductase activity"/>
    <property type="evidence" value="ECO:0007669"/>
    <property type="project" value="UniProtKB-UniRule"/>
</dbReference>
<dbReference type="InterPro" id="IPR011766">
    <property type="entry name" value="TPP_enzyme_TPP-bd"/>
</dbReference>
<comment type="cofactor">
    <cofactor evidence="3">
        <name>[4Fe-4S] cluster</name>
        <dbReference type="ChEBI" id="CHEBI:49883"/>
    </cofactor>
    <text evidence="3">Binds 2 [4Fe-4S] clusters. In this family the first cluster has a non-standard and varying [4Fe-4S] binding motif CX(2)CX(2)CX(4-5)CP.</text>
</comment>
<evidence type="ECO:0000313" key="7">
    <source>
        <dbReference type="Proteomes" id="UP000886744"/>
    </source>
</evidence>
<proteinExistence type="predicted"/>
<dbReference type="PANTHER" id="PTHR43710">
    <property type="entry name" value="2-HYDROXYACYL-COA LYASE"/>
    <property type="match status" value="1"/>
</dbReference>
<dbReference type="Gene3D" id="3.40.50.970">
    <property type="match status" value="2"/>
</dbReference>
<keyword evidence="3" id="KW-0004">4Fe-4S</keyword>
<protein>
    <recommendedName>
        <fullName evidence="3">Indolepyruvate oxidoreductase subunit IorA</fullName>
        <shortName evidence="3">IOR</shortName>
        <ecNumber evidence="3">1.2.7.8</ecNumber>
    </recommendedName>
    <alternativeName>
        <fullName evidence="3">Indolepyruvate ferredoxin oxidoreductase subunit alpha</fullName>
    </alternativeName>
</protein>
<comment type="function">
    <text evidence="3">Catalyzes the ferredoxin-dependent oxidative decarboxylation of arylpyruvates.</text>
</comment>
<dbReference type="InterPro" id="IPR017721">
    <property type="entry name" value="IorA"/>
</dbReference>
<keyword evidence="3" id="KW-0408">Iron</keyword>
<reference evidence="6" key="1">
    <citation type="submission" date="2020-10" db="EMBL/GenBank/DDBJ databases">
        <authorList>
            <person name="Gilroy R."/>
        </authorList>
    </citation>
    <scope>NUCLEOTIDE SEQUENCE</scope>
    <source>
        <strain evidence="6">ChiHjej13B12-12457</strain>
    </source>
</reference>
<dbReference type="Proteomes" id="UP000886744">
    <property type="component" value="Unassembled WGS sequence"/>
</dbReference>
<dbReference type="GO" id="GO:0030976">
    <property type="term" value="F:thiamine pyrophosphate binding"/>
    <property type="evidence" value="ECO:0007669"/>
    <property type="project" value="InterPro"/>
</dbReference>
<keyword evidence="3" id="KW-0249">Electron transport</keyword>
<dbReference type="GO" id="GO:0051539">
    <property type="term" value="F:4 iron, 4 sulfur cluster binding"/>
    <property type="evidence" value="ECO:0007669"/>
    <property type="project" value="UniProtKB-UniRule"/>
</dbReference>
<dbReference type="PANTHER" id="PTHR43710:SF5">
    <property type="entry name" value="INDOLEPYRUVATE FERREDOXIN OXIDOREDUCTASE ALPHA SUBUNIT"/>
    <property type="match status" value="1"/>
</dbReference>
<dbReference type="GO" id="GO:0046872">
    <property type="term" value="F:metal ion binding"/>
    <property type="evidence" value="ECO:0007669"/>
    <property type="project" value="UniProtKB-UniRule"/>
</dbReference>
<evidence type="ECO:0000256" key="3">
    <source>
        <dbReference type="PIRNR" id="PIRNR006439"/>
    </source>
</evidence>
<dbReference type="InterPro" id="IPR029061">
    <property type="entry name" value="THDP-binding"/>
</dbReference>
<feature type="domain" description="Thiamine pyrophosphate enzyme TPP-binding" evidence="5">
    <location>
        <begin position="388"/>
        <end position="521"/>
    </location>
</feature>
<dbReference type="GO" id="GO:0044281">
    <property type="term" value="P:small molecule metabolic process"/>
    <property type="evidence" value="ECO:0007669"/>
    <property type="project" value="UniProtKB-ARBA"/>
</dbReference>
<evidence type="ECO:0000256" key="1">
    <source>
        <dbReference type="ARBA" id="ARBA00022723"/>
    </source>
</evidence>
<keyword evidence="2 3" id="KW-0560">Oxidoreductase</keyword>
<dbReference type="PIRSF" id="PIRSF006439">
    <property type="entry name" value="Indolepyruvate_ferr_oxidored"/>
    <property type="match status" value="1"/>
</dbReference>
<dbReference type="InterPro" id="IPR002880">
    <property type="entry name" value="Pyrv_Fd/Flavodoxin_OxRdtase_N"/>
</dbReference>
<evidence type="ECO:0000256" key="2">
    <source>
        <dbReference type="ARBA" id="ARBA00023002"/>
    </source>
</evidence>
<dbReference type="Pfam" id="PF02775">
    <property type="entry name" value="TPP_enzyme_C"/>
    <property type="match status" value="1"/>
</dbReference>
<name>A0A9D1J6L9_9BACT</name>
<organism evidence="6 7">
    <name type="scientific">Candidatus Coprenecus avistercoris</name>
    <dbReference type="NCBI Taxonomy" id="2840730"/>
    <lineage>
        <taxon>Bacteria</taxon>
        <taxon>Pseudomonadati</taxon>
        <taxon>Bacteroidota</taxon>
        <taxon>Bacteroidia</taxon>
        <taxon>Bacteroidales</taxon>
        <taxon>Rikenellaceae</taxon>
        <taxon>Rikenellaceae incertae sedis</taxon>
        <taxon>Candidatus Coprenecus</taxon>
    </lineage>
</organism>
<feature type="domain" description="Pyruvate flavodoxin/ferredoxin oxidoreductase pyrimidine binding" evidence="4">
    <location>
        <begin position="14"/>
        <end position="190"/>
    </location>
</feature>
<dbReference type="EC" id="1.2.7.8" evidence="3"/>
<sequence>MKLLLLGDEAIALAAIHSGISGVYAYPGTPSTEITEYIQNRQKADPDSERIFCKWCTNEKTAMEAALGMSYMGKRAMVCMKHVGMNVAADAFINSAMTGANGGLVVVAADDPSMHSSQNEQDSRFYGRFAMIPYYEPSCQQEAYDMVREAFDYSEKMKIPVLMRITTRMAHSRAEVSTWTQKDGSEDIRPQNRIHFPDNPKQWILLPANSRVRNEQLIKDKKQFGLDSAEDPHNSFTPGEDRGLAIVACGIAYNYLMENFPKGVPCGVLKLTRYPIPRKLVGEMVASGVHRVIVMEEGQPFVEDKIRGMIGSEIQVEGRLTGLLPRTGELSPDSVRAALHLNPHKTFPKDDIVVPRPPALCQGCGHRDMYAALNEVAAEYDNSRVFSDIGCYTLGALPPFRAIHTTVDMGASITMAKGAADAGQFPSFAVIGDSTFTHSGITGLLDCVNSNANVVVIISDNLTTGMTGGQDSAGTGRIESICAGVGVDPAHIRVVVPLAKNMEEIKNVIREEVEYKGVSVVIPRRECIQTFKRHAREKKQQ</sequence>
<gene>
    <name evidence="6" type="ORF">IAC94_04605</name>
</gene>
<comment type="catalytic activity">
    <reaction evidence="3">
        <text>indole-3-pyruvate + 2 oxidized [2Fe-2S]-[ferredoxin] + CoA = (indol-3-yl)acetyl-CoA + 2 reduced [2Fe-2S]-[ferredoxin] + CO2 + H(+)</text>
        <dbReference type="Rhea" id="RHEA:12645"/>
        <dbReference type="Rhea" id="RHEA-COMP:10000"/>
        <dbReference type="Rhea" id="RHEA-COMP:10001"/>
        <dbReference type="ChEBI" id="CHEBI:15378"/>
        <dbReference type="ChEBI" id="CHEBI:16526"/>
        <dbReference type="ChEBI" id="CHEBI:17640"/>
        <dbReference type="ChEBI" id="CHEBI:33737"/>
        <dbReference type="ChEBI" id="CHEBI:33738"/>
        <dbReference type="ChEBI" id="CHEBI:57271"/>
        <dbReference type="ChEBI" id="CHEBI:57287"/>
        <dbReference type="EC" id="1.2.7.8"/>
    </reaction>
</comment>
<evidence type="ECO:0000313" key="6">
    <source>
        <dbReference type="EMBL" id="HIR62785.1"/>
    </source>
</evidence>
<dbReference type="FunFam" id="3.40.50.970:FF:000039">
    <property type="entry name" value="Indolepyruvate oxidoreductase subunit IorA"/>
    <property type="match status" value="1"/>
</dbReference>
<dbReference type="Pfam" id="PF01855">
    <property type="entry name" value="POR_N"/>
    <property type="match status" value="1"/>
</dbReference>
<dbReference type="CDD" id="cd02008">
    <property type="entry name" value="TPP_IOR_alpha"/>
    <property type="match status" value="1"/>
</dbReference>
<dbReference type="CDD" id="cd07034">
    <property type="entry name" value="TPP_PYR_PFOR_IOR-alpha_like"/>
    <property type="match status" value="1"/>
</dbReference>
<keyword evidence="3" id="KW-0411">Iron-sulfur</keyword>
<accession>A0A9D1J6L9</accession>
<comment type="caution">
    <text evidence="6">The sequence shown here is derived from an EMBL/GenBank/DDBJ whole genome shotgun (WGS) entry which is preliminary data.</text>
</comment>